<dbReference type="Ensembl" id="ENSSSCT00015088580.1">
    <property type="protein sequence ID" value="ENSSSCP00015036114.1"/>
    <property type="gene ID" value="ENSSSCG00015066171.1"/>
</dbReference>
<dbReference type="Proteomes" id="UP000694725">
    <property type="component" value="Unplaced"/>
</dbReference>
<protein>
    <recommendedName>
        <fullName evidence="4">Microtubule associated serine/threonine kinase family member 4</fullName>
    </recommendedName>
</protein>
<organism evidence="2 3">
    <name type="scientific">Sus scrofa</name>
    <name type="common">Pig</name>
    <dbReference type="NCBI Taxonomy" id="9823"/>
    <lineage>
        <taxon>Eukaryota</taxon>
        <taxon>Metazoa</taxon>
        <taxon>Chordata</taxon>
        <taxon>Craniata</taxon>
        <taxon>Vertebrata</taxon>
        <taxon>Euteleostomi</taxon>
        <taxon>Mammalia</taxon>
        <taxon>Eutheria</taxon>
        <taxon>Laurasiatheria</taxon>
        <taxon>Artiodactyla</taxon>
        <taxon>Suina</taxon>
        <taxon>Suidae</taxon>
        <taxon>Sus</taxon>
    </lineage>
</organism>
<reference evidence="2" key="1">
    <citation type="submission" date="2025-05" db="UniProtKB">
        <authorList>
            <consortium name="Ensembl"/>
        </authorList>
    </citation>
    <scope>IDENTIFICATION</scope>
</reference>
<evidence type="ECO:0008006" key="4">
    <source>
        <dbReference type="Google" id="ProtNLM"/>
    </source>
</evidence>
<dbReference type="Proteomes" id="UP000694724">
    <property type="component" value="Unplaced"/>
</dbReference>
<feature type="compositionally biased region" description="Low complexity" evidence="1">
    <location>
        <begin position="26"/>
        <end position="47"/>
    </location>
</feature>
<proteinExistence type="predicted"/>
<dbReference type="Proteomes" id="UP000694720">
    <property type="component" value="Unplaced"/>
</dbReference>
<dbReference type="Ensembl" id="ENSSSCT00055047524.1">
    <property type="protein sequence ID" value="ENSSSCP00055037934.1"/>
    <property type="gene ID" value="ENSSSCG00055024143.1"/>
</dbReference>
<dbReference type="AlphaFoldDB" id="A0A8D0YBN8"/>
<sequence>MGEKVSEAPEPVPRGCSGHGARTPVPAAAAASSPGASSAESSSGSETLSEEGEPGFSREQSLPPPGGARPPAAWAPARGVPERGVPAPPPLPGGTAPPATRGSSASQEEQEEELDHILSPPPMPFRKCSNPDVASGPGKSLKFKRQVSEDGRQLRRGSLGGALTGRYLLPNPPAGQAWQSSAETSNLVRMRSQALGQSAPSLTASLKELSLPRRGSLIDSQKWNCLVKRCRTSNRKSLIGNGQSPALPRPHSPLSAHAGTEVLLYFSLDFNKSRHF</sequence>
<accession>A0A8D0YBN8</accession>
<feature type="region of interest" description="Disordered" evidence="1">
    <location>
        <begin position="1"/>
        <end position="158"/>
    </location>
</feature>
<feature type="compositionally biased region" description="Low complexity" evidence="1">
    <location>
        <begin position="93"/>
        <end position="102"/>
    </location>
</feature>
<evidence type="ECO:0000256" key="1">
    <source>
        <dbReference type="SAM" id="MobiDB-lite"/>
    </source>
</evidence>
<evidence type="ECO:0000313" key="2">
    <source>
        <dbReference type="Ensembl" id="ENSSSCP00030047468.1"/>
    </source>
</evidence>
<feature type="compositionally biased region" description="Low complexity" evidence="1">
    <location>
        <begin position="69"/>
        <end position="85"/>
    </location>
</feature>
<dbReference type="Proteomes" id="UP000694570">
    <property type="component" value="Unplaced"/>
</dbReference>
<dbReference type="Ensembl" id="ENSSSCT00065045015.1">
    <property type="protein sequence ID" value="ENSSSCP00065019280.1"/>
    <property type="gene ID" value="ENSSSCG00065033135.1"/>
</dbReference>
<dbReference type="Ensembl" id="ENSSSCT00035002631.1">
    <property type="protein sequence ID" value="ENSSSCP00035000874.1"/>
    <property type="gene ID" value="ENSSSCG00035002109.1"/>
</dbReference>
<evidence type="ECO:0000313" key="3">
    <source>
        <dbReference type="Proteomes" id="UP000694570"/>
    </source>
</evidence>
<dbReference type="Proteomes" id="UP000694726">
    <property type="component" value="Unplaced"/>
</dbReference>
<name>A0A8D0YBN8_PIG</name>
<dbReference type="Ensembl" id="ENSSSCT00030102915.1">
    <property type="protein sequence ID" value="ENSSSCP00030047468.1"/>
    <property type="gene ID" value="ENSSSCG00030073496.1"/>
</dbReference>